<sequence>MTHGRTFSASSLGAIINPQDVAHGLYEDNPLAGLIEGFCVAPAGGELESRPVVHVELRPGVRLSAVEADRLALACQQGVLRQLAAGCRDFLPSPADCPSAHEVAITLHGYGTGPFAP</sequence>
<dbReference type="RefSeq" id="WP_261954786.1">
    <property type="nucleotide sequence ID" value="NZ_AP026073.1"/>
</dbReference>
<protein>
    <submittedName>
        <fullName evidence="1">Uncharacterized protein</fullName>
    </submittedName>
</protein>
<accession>A0ABM7ZXP9</accession>
<gene>
    <name evidence="1" type="ORF">HEK616_46320</name>
</gene>
<evidence type="ECO:0000313" key="2">
    <source>
        <dbReference type="Proteomes" id="UP001059597"/>
    </source>
</evidence>
<reference evidence="1" key="1">
    <citation type="submission" date="2022-06" db="EMBL/GenBank/DDBJ databases">
        <title>Complete genome sequence of Streptomyces nigrescens HEK616.</title>
        <authorList>
            <person name="Asamizu S."/>
            <person name="Onaka H."/>
        </authorList>
    </citation>
    <scope>NUCLEOTIDE SEQUENCE</scope>
    <source>
        <strain evidence="1">HEK616</strain>
    </source>
</reference>
<evidence type="ECO:0000313" key="1">
    <source>
        <dbReference type="EMBL" id="BDM71145.1"/>
    </source>
</evidence>
<name>A0ABM7ZXP9_STRNI</name>
<keyword evidence="2" id="KW-1185">Reference proteome</keyword>
<dbReference type="Proteomes" id="UP001059597">
    <property type="component" value="Chromosome"/>
</dbReference>
<organism evidence="1 2">
    <name type="scientific">Streptomyces nigrescens</name>
    <dbReference type="NCBI Taxonomy" id="1920"/>
    <lineage>
        <taxon>Bacteria</taxon>
        <taxon>Bacillati</taxon>
        <taxon>Actinomycetota</taxon>
        <taxon>Actinomycetes</taxon>
        <taxon>Kitasatosporales</taxon>
        <taxon>Streptomycetaceae</taxon>
        <taxon>Streptomyces</taxon>
    </lineage>
</organism>
<dbReference type="EMBL" id="AP026073">
    <property type="protein sequence ID" value="BDM71145.1"/>
    <property type="molecule type" value="Genomic_DNA"/>
</dbReference>
<proteinExistence type="predicted"/>